<protein>
    <submittedName>
        <fullName evidence="3">T9SS type A sorting domain-containing protein</fullName>
    </submittedName>
</protein>
<dbReference type="Gene3D" id="2.60.40.10">
    <property type="entry name" value="Immunoglobulins"/>
    <property type="match status" value="1"/>
</dbReference>
<keyword evidence="1" id="KW-0732">Signal</keyword>
<dbReference type="AlphaFoldDB" id="A0A939K160"/>
<evidence type="ECO:0000256" key="1">
    <source>
        <dbReference type="SAM" id="SignalP"/>
    </source>
</evidence>
<evidence type="ECO:0000313" key="4">
    <source>
        <dbReference type="Proteomes" id="UP000664795"/>
    </source>
</evidence>
<sequence length="347" mass="37819">MKLLYTLIFSGILLCFAKDACADAGIYNSYVILDINATGNQYRYGTKNDDVTNAAFQGSNFGSVNSIFLKGGQLKSFKSSADVTAANMAYRVYKVGSTPGAFITLGFDFGQDYGSGNQRWEKNNYNINLASGLPSATYTLEVYFFINSTVGDRYDSNGGANYTATFTVTSATLPVTLSSFNAKANNHMASLDWATASESGNAYFDVERSLDAQAFTRVGRVEGRGTTAARQIYTFTDESPSRGTNYYRLRQVDANGQFALSQVRAVLIRSNGELTILGNPATEQFAVTGLEAGSTVDLLDLNGQLRRRQATTDSRLQIDVRDLPSGTYLLRVAEPTGTQTKRVMVMR</sequence>
<proteinExistence type="predicted"/>
<dbReference type="InterPro" id="IPR026444">
    <property type="entry name" value="Secre_tail"/>
</dbReference>
<dbReference type="EMBL" id="JAFMYU010000014">
    <property type="protein sequence ID" value="MBO0932711.1"/>
    <property type="molecule type" value="Genomic_DNA"/>
</dbReference>
<dbReference type="RefSeq" id="WP_207336677.1">
    <property type="nucleotide sequence ID" value="NZ_JAFMYU010000014.1"/>
</dbReference>
<feature type="chain" id="PRO_5037705045" evidence="1">
    <location>
        <begin position="23"/>
        <end position="347"/>
    </location>
</feature>
<comment type="caution">
    <text evidence="3">The sequence shown here is derived from an EMBL/GenBank/DDBJ whole genome shotgun (WGS) entry which is preliminary data.</text>
</comment>
<keyword evidence="4" id="KW-1185">Reference proteome</keyword>
<accession>A0A939K160</accession>
<evidence type="ECO:0000259" key="2">
    <source>
        <dbReference type="Pfam" id="PF18962"/>
    </source>
</evidence>
<feature type="signal peptide" evidence="1">
    <location>
        <begin position="1"/>
        <end position="22"/>
    </location>
</feature>
<feature type="domain" description="Secretion system C-terminal sorting" evidence="2">
    <location>
        <begin position="279"/>
        <end position="345"/>
    </location>
</feature>
<reference evidence="3 4" key="1">
    <citation type="submission" date="2021-03" db="EMBL/GenBank/DDBJ databases">
        <title>Fibrella sp. HMF5036 genome sequencing and assembly.</title>
        <authorList>
            <person name="Kang H."/>
            <person name="Kim H."/>
            <person name="Bae S."/>
            <person name="Joh K."/>
        </authorList>
    </citation>
    <scope>NUCLEOTIDE SEQUENCE [LARGE SCALE GENOMIC DNA]</scope>
    <source>
        <strain evidence="3 4">HMF5036</strain>
    </source>
</reference>
<dbReference type="NCBIfam" id="TIGR04183">
    <property type="entry name" value="Por_Secre_tail"/>
    <property type="match status" value="1"/>
</dbReference>
<dbReference type="InterPro" id="IPR013783">
    <property type="entry name" value="Ig-like_fold"/>
</dbReference>
<evidence type="ECO:0000313" key="3">
    <source>
        <dbReference type="EMBL" id="MBO0932711.1"/>
    </source>
</evidence>
<organism evidence="3 4">
    <name type="scientific">Fibrella aquatilis</name>
    <dbReference type="NCBI Taxonomy" id="2817059"/>
    <lineage>
        <taxon>Bacteria</taxon>
        <taxon>Pseudomonadati</taxon>
        <taxon>Bacteroidota</taxon>
        <taxon>Cytophagia</taxon>
        <taxon>Cytophagales</taxon>
        <taxon>Spirosomataceae</taxon>
        <taxon>Fibrella</taxon>
    </lineage>
</organism>
<dbReference type="Pfam" id="PF18962">
    <property type="entry name" value="Por_Secre_tail"/>
    <property type="match status" value="1"/>
</dbReference>
<dbReference type="Proteomes" id="UP000664795">
    <property type="component" value="Unassembled WGS sequence"/>
</dbReference>
<name>A0A939K160_9BACT</name>
<gene>
    <name evidence="3" type="ORF">J2I48_17000</name>
</gene>